<dbReference type="PROSITE" id="PS51257">
    <property type="entry name" value="PROKAR_LIPOPROTEIN"/>
    <property type="match status" value="1"/>
</dbReference>
<sequence length="137" mass="15528">MKICKTIILLLIILLVSGCVFIGMVRIEGDSQHWKGEITYKISDTVENGEGYIEYLGDEQLVSIEYVIKFPEIFTIGHSGSMENINQDDTIFSIGILNPPHEDVDTFRNNVDDISITVKWETVSGNVFEENIDLEQK</sequence>
<keyword evidence="3" id="KW-1185">Reference proteome</keyword>
<name>A0ABU9XDD5_9BACI</name>
<gene>
    <name evidence="2" type="ORF">ABC228_03720</name>
</gene>
<feature type="transmembrane region" description="Helical" evidence="1">
    <location>
        <begin position="6"/>
        <end position="25"/>
    </location>
</feature>
<dbReference type="RefSeq" id="WP_345823736.1">
    <property type="nucleotide sequence ID" value="NZ_JBDIML010000001.1"/>
</dbReference>
<accession>A0ABU9XDD5</accession>
<dbReference type="Proteomes" id="UP001444625">
    <property type="component" value="Unassembled WGS sequence"/>
</dbReference>
<comment type="caution">
    <text evidence="2">The sequence shown here is derived from an EMBL/GenBank/DDBJ whole genome shotgun (WGS) entry which is preliminary data.</text>
</comment>
<organism evidence="2 3">
    <name type="scientific">Ornithinibacillus xuwenensis</name>
    <dbReference type="NCBI Taxonomy" id="3144668"/>
    <lineage>
        <taxon>Bacteria</taxon>
        <taxon>Bacillati</taxon>
        <taxon>Bacillota</taxon>
        <taxon>Bacilli</taxon>
        <taxon>Bacillales</taxon>
        <taxon>Bacillaceae</taxon>
        <taxon>Ornithinibacillus</taxon>
    </lineage>
</organism>
<keyword evidence="1" id="KW-1133">Transmembrane helix</keyword>
<dbReference type="EMBL" id="JBDIML010000001">
    <property type="protein sequence ID" value="MEN2766283.1"/>
    <property type="molecule type" value="Genomic_DNA"/>
</dbReference>
<proteinExistence type="predicted"/>
<evidence type="ECO:0000256" key="1">
    <source>
        <dbReference type="SAM" id="Phobius"/>
    </source>
</evidence>
<evidence type="ECO:0000313" key="2">
    <source>
        <dbReference type="EMBL" id="MEN2766283.1"/>
    </source>
</evidence>
<keyword evidence="1" id="KW-0812">Transmembrane</keyword>
<reference evidence="2 3" key="1">
    <citation type="submission" date="2024-05" db="EMBL/GenBank/DDBJ databases">
        <authorList>
            <person name="Haq I."/>
            <person name="Ullah Z."/>
            <person name="Ahmad R."/>
            <person name="Li M."/>
            <person name="Tong Y."/>
        </authorList>
    </citation>
    <scope>NUCLEOTIDE SEQUENCE [LARGE SCALE GENOMIC DNA]</scope>
    <source>
        <strain evidence="2 3">16A2E</strain>
    </source>
</reference>
<protein>
    <recommendedName>
        <fullName evidence="4">Lipoprotein</fullName>
    </recommendedName>
</protein>
<evidence type="ECO:0008006" key="4">
    <source>
        <dbReference type="Google" id="ProtNLM"/>
    </source>
</evidence>
<keyword evidence="1" id="KW-0472">Membrane</keyword>
<evidence type="ECO:0000313" key="3">
    <source>
        <dbReference type="Proteomes" id="UP001444625"/>
    </source>
</evidence>